<comment type="caution">
    <text evidence="2">The sequence shown here is derived from an EMBL/GenBank/DDBJ whole genome shotgun (WGS) entry which is preliminary data.</text>
</comment>
<dbReference type="Pfam" id="PF19493">
    <property type="entry name" value="Trypco1"/>
    <property type="match status" value="1"/>
</dbReference>
<name>A0ABP5ZM91_9ACTN</name>
<keyword evidence="3" id="KW-1185">Reference proteome</keyword>
<evidence type="ECO:0000313" key="2">
    <source>
        <dbReference type="EMBL" id="GAA2497476.1"/>
    </source>
</evidence>
<evidence type="ECO:0000313" key="3">
    <source>
        <dbReference type="Proteomes" id="UP001501358"/>
    </source>
</evidence>
<dbReference type="InterPro" id="IPR045794">
    <property type="entry name" value="Trypco1"/>
</dbReference>
<dbReference type="Proteomes" id="UP001501358">
    <property type="component" value="Unassembled WGS sequence"/>
</dbReference>
<feature type="domain" description="Trypsin-co-occurring" evidence="1">
    <location>
        <begin position="8"/>
        <end position="106"/>
    </location>
</feature>
<accession>A0ABP5ZM91</accession>
<proteinExistence type="predicted"/>
<sequence length="114" mass="11595">MGQLVEFPSADGGTVTVEVADRSGGVVTRGPLHGLAVPERATQSFEDAMGRIQPAVQAVIAQLRSLAQAPDEIHVEFGLGLNAEAGAFVAAAGTSANFSVALTWHRDGSGNAAP</sequence>
<dbReference type="NCBIfam" id="NF041216">
    <property type="entry name" value="CU044_2847_fam"/>
    <property type="match status" value="1"/>
</dbReference>
<dbReference type="RefSeq" id="WP_344384344.1">
    <property type="nucleotide sequence ID" value="NZ_BAAATA010000023.1"/>
</dbReference>
<evidence type="ECO:0000259" key="1">
    <source>
        <dbReference type="Pfam" id="PF19493"/>
    </source>
</evidence>
<organism evidence="2 3">
    <name type="scientific">Streptomyces thermolineatus</name>
    <dbReference type="NCBI Taxonomy" id="44033"/>
    <lineage>
        <taxon>Bacteria</taxon>
        <taxon>Bacillati</taxon>
        <taxon>Actinomycetota</taxon>
        <taxon>Actinomycetes</taxon>
        <taxon>Kitasatosporales</taxon>
        <taxon>Streptomycetaceae</taxon>
        <taxon>Streptomyces</taxon>
    </lineage>
</organism>
<reference evidence="3" key="1">
    <citation type="journal article" date="2019" name="Int. J. Syst. Evol. Microbiol.">
        <title>The Global Catalogue of Microorganisms (GCM) 10K type strain sequencing project: providing services to taxonomists for standard genome sequencing and annotation.</title>
        <authorList>
            <consortium name="The Broad Institute Genomics Platform"/>
            <consortium name="The Broad Institute Genome Sequencing Center for Infectious Disease"/>
            <person name="Wu L."/>
            <person name="Ma J."/>
        </authorList>
    </citation>
    <scope>NUCLEOTIDE SEQUENCE [LARGE SCALE GENOMIC DNA]</scope>
    <source>
        <strain evidence="3">JCM 6307</strain>
    </source>
</reference>
<dbReference type="EMBL" id="BAAATA010000023">
    <property type="protein sequence ID" value="GAA2497476.1"/>
    <property type="molecule type" value="Genomic_DNA"/>
</dbReference>
<gene>
    <name evidence="2" type="ORF">GCM10010406_37450</name>
</gene>
<protein>
    <recommendedName>
        <fullName evidence="1">Trypsin-co-occurring domain-containing protein</fullName>
    </recommendedName>
</protein>